<dbReference type="Pfam" id="PF00528">
    <property type="entry name" value="BPD_transp_1"/>
    <property type="match status" value="1"/>
</dbReference>
<organism evidence="9 10">
    <name type="scientific">Hydrogenoanaerobacterium saccharovorans</name>
    <dbReference type="NCBI Taxonomy" id="474960"/>
    <lineage>
        <taxon>Bacteria</taxon>
        <taxon>Bacillati</taxon>
        <taxon>Bacillota</taxon>
        <taxon>Clostridia</taxon>
        <taxon>Eubacteriales</taxon>
        <taxon>Oscillospiraceae</taxon>
        <taxon>Hydrogenoanaerobacterium</taxon>
    </lineage>
</organism>
<dbReference type="SUPFAM" id="SSF161098">
    <property type="entry name" value="MetI-like"/>
    <property type="match status" value="1"/>
</dbReference>
<dbReference type="InterPro" id="IPR035906">
    <property type="entry name" value="MetI-like_sf"/>
</dbReference>
<feature type="transmembrane region" description="Helical" evidence="7">
    <location>
        <begin position="151"/>
        <end position="172"/>
    </location>
</feature>
<reference evidence="9 10" key="1">
    <citation type="journal article" date="2021" name="Sci. Rep.">
        <title>The distribution of antibiotic resistance genes in chicken gut microbiota commensals.</title>
        <authorList>
            <person name="Juricova H."/>
            <person name="Matiasovicova J."/>
            <person name="Kubasova T."/>
            <person name="Cejkova D."/>
            <person name="Rychlik I."/>
        </authorList>
    </citation>
    <scope>NUCLEOTIDE SEQUENCE [LARGE SCALE GENOMIC DNA]</scope>
    <source>
        <strain evidence="9 10">An564</strain>
    </source>
</reference>
<dbReference type="EMBL" id="JACSNR010000001">
    <property type="protein sequence ID" value="MBM6922342.1"/>
    <property type="molecule type" value="Genomic_DNA"/>
</dbReference>
<evidence type="ECO:0000256" key="1">
    <source>
        <dbReference type="ARBA" id="ARBA00004651"/>
    </source>
</evidence>
<protein>
    <submittedName>
        <fullName evidence="9">ABC transporter permease</fullName>
    </submittedName>
</protein>
<dbReference type="CDD" id="cd06261">
    <property type="entry name" value="TM_PBP2"/>
    <property type="match status" value="1"/>
</dbReference>
<comment type="subcellular location">
    <subcellularLocation>
        <location evidence="1 7">Cell membrane</location>
        <topology evidence="1 7">Multi-pass membrane protein</topology>
    </subcellularLocation>
</comment>
<keyword evidence="4 7" id="KW-0812">Transmembrane</keyword>
<keyword evidence="3" id="KW-1003">Cell membrane</keyword>
<feature type="transmembrane region" description="Helical" evidence="7">
    <location>
        <begin position="95"/>
        <end position="113"/>
    </location>
</feature>
<dbReference type="PANTHER" id="PTHR30151">
    <property type="entry name" value="ALKANE SULFONATE ABC TRANSPORTER-RELATED, MEMBRANE SUBUNIT"/>
    <property type="match status" value="1"/>
</dbReference>
<evidence type="ECO:0000256" key="7">
    <source>
        <dbReference type="RuleBase" id="RU363032"/>
    </source>
</evidence>
<evidence type="ECO:0000256" key="2">
    <source>
        <dbReference type="ARBA" id="ARBA00022448"/>
    </source>
</evidence>
<dbReference type="Proteomes" id="UP000724149">
    <property type="component" value="Unassembled WGS sequence"/>
</dbReference>
<keyword evidence="10" id="KW-1185">Reference proteome</keyword>
<dbReference type="InterPro" id="IPR000515">
    <property type="entry name" value="MetI-like"/>
</dbReference>
<evidence type="ECO:0000313" key="10">
    <source>
        <dbReference type="Proteomes" id="UP000724149"/>
    </source>
</evidence>
<evidence type="ECO:0000259" key="8">
    <source>
        <dbReference type="PROSITE" id="PS50928"/>
    </source>
</evidence>
<evidence type="ECO:0000256" key="3">
    <source>
        <dbReference type="ARBA" id="ARBA00022475"/>
    </source>
</evidence>
<gene>
    <name evidence="9" type="ORF">H9X81_01360</name>
</gene>
<evidence type="ECO:0000256" key="5">
    <source>
        <dbReference type="ARBA" id="ARBA00022989"/>
    </source>
</evidence>
<sequence>MNHKCTPPGGNTTAGAELSAERRAYLRQVRRQKQEITLWRAGVLVGLLLLWEIAARLGWIDSFIMSSPSRILDTLFSLADNQILMHFSVTLYETLTGFVIGAFGGLLLAILLWQSELVSKILEPYLVVLNSLPKIALGPVIIIWVGAGTEAIIVMAVAISMIVTVLEMLEGFRSTDPELIRMAETFGASRQQIFRKIVFPANIPVLFNSLKINIGLSLVGVIAGEFLVSKAGLGYLIVYGGQVFQLDLVMTGVIILALMAVGMYRCITLVENRVLRGRRR</sequence>
<dbReference type="PANTHER" id="PTHR30151:SF19">
    <property type="entry name" value="ABC TRANSPORTER PERMEASE"/>
    <property type="match status" value="1"/>
</dbReference>
<comment type="caution">
    <text evidence="9">The sequence shown here is derived from an EMBL/GenBank/DDBJ whole genome shotgun (WGS) entry which is preliminary data.</text>
</comment>
<keyword evidence="2 7" id="KW-0813">Transport</keyword>
<feature type="transmembrane region" description="Helical" evidence="7">
    <location>
        <begin position="125"/>
        <end position="145"/>
    </location>
</feature>
<name>A0ABS2GIP7_9FIRM</name>
<evidence type="ECO:0000256" key="6">
    <source>
        <dbReference type="ARBA" id="ARBA00023136"/>
    </source>
</evidence>
<keyword evidence="6 7" id="KW-0472">Membrane</keyword>
<feature type="domain" description="ABC transmembrane type-1" evidence="8">
    <location>
        <begin position="87"/>
        <end position="267"/>
    </location>
</feature>
<evidence type="ECO:0000313" key="9">
    <source>
        <dbReference type="EMBL" id="MBM6922342.1"/>
    </source>
</evidence>
<feature type="transmembrane region" description="Helical" evidence="7">
    <location>
        <begin position="37"/>
        <end position="59"/>
    </location>
</feature>
<comment type="similarity">
    <text evidence="7">Belongs to the binding-protein-dependent transport system permease family.</text>
</comment>
<evidence type="ECO:0000256" key="4">
    <source>
        <dbReference type="ARBA" id="ARBA00022692"/>
    </source>
</evidence>
<dbReference type="PROSITE" id="PS50928">
    <property type="entry name" value="ABC_TM1"/>
    <property type="match status" value="1"/>
</dbReference>
<dbReference type="Gene3D" id="1.10.3720.10">
    <property type="entry name" value="MetI-like"/>
    <property type="match status" value="1"/>
</dbReference>
<dbReference type="RefSeq" id="WP_177502371.1">
    <property type="nucleotide sequence ID" value="NZ_JACSNR010000001.1"/>
</dbReference>
<feature type="transmembrane region" description="Helical" evidence="7">
    <location>
        <begin position="205"/>
        <end position="228"/>
    </location>
</feature>
<keyword evidence="5 7" id="KW-1133">Transmembrane helix</keyword>
<accession>A0ABS2GIP7</accession>
<proteinExistence type="inferred from homology"/>
<feature type="transmembrane region" description="Helical" evidence="7">
    <location>
        <begin position="248"/>
        <end position="270"/>
    </location>
</feature>